<dbReference type="EMBL" id="QTSX02000003">
    <property type="protein sequence ID" value="KAJ9090511.1"/>
    <property type="molecule type" value="Genomic_DNA"/>
</dbReference>
<evidence type="ECO:0000313" key="1">
    <source>
        <dbReference type="EMBL" id="KAJ9090511.1"/>
    </source>
</evidence>
<reference evidence="1" key="1">
    <citation type="submission" date="2022-04" db="EMBL/GenBank/DDBJ databases">
        <title>Genome of the entomopathogenic fungus Entomophthora muscae.</title>
        <authorList>
            <person name="Elya C."/>
            <person name="Lovett B.R."/>
            <person name="Lee E."/>
            <person name="Macias A.M."/>
            <person name="Hajek A.E."/>
            <person name="De Bivort B.L."/>
            <person name="Kasson M.T."/>
            <person name="De Fine Licht H.H."/>
            <person name="Stajich J.E."/>
        </authorList>
    </citation>
    <scope>NUCLEOTIDE SEQUENCE</scope>
    <source>
        <strain evidence="1">Berkeley</strain>
    </source>
</reference>
<accession>A0ACC2UV56</accession>
<dbReference type="Proteomes" id="UP001165960">
    <property type="component" value="Unassembled WGS sequence"/>
</dbReference>
<comment type="caution">
    <text evidence="1">The sequence shown here is derived from an EMBL/GenBank/DDBJ whole genome shotgun (WGS) entry which is preliminary data.</text>
</comment>
<proteinExistence type="predicted"/>
<protein>
    <submittedName>
        <fullName evidence="1">Uncharacterized protein</fullName>
    </submittedName>
</protein>
<evidence type="ECO:0000313" key="2">
    <source>
        <dbReference type="Proteomes" id="UP001165960"/>
    </source>
</evidence>
<sequence length="140" mass="14927">MPRRSRSNSPSRTQTRSSSTSAARPSAAQSNSSPPHNQAGRQPGLFGQMASIAGGVAVGSTVGNLIGSGLSSMFGGGDSNQAPQQGQTQNYNQTSEQHASRPCEQEIKAFTECIERSSDISTCQVYYDMVKQCGEFVKRY</sequence>
<keyword evidence="2" id="KW-1185">Reference proteome</keyword>
<gene>
    <name evidence="1" type="ORF">DSO57_1001482</name>
</gene>
<name>A0ACC2UV56_9FUNG</name>
<organism evidence="1 2">
    <name type="scientific">Entomophthora muscae</name>
    <dbReference type="NCBI Taxonomy" id="34485"/>
    <lineage>
        <taxon>Eukaryota</taxon>
        <taxon>Fungi</taxon>
        <taxon>Fungi incertae sedis</taxon>
        <taxon>Zoopagomycota</taxon>
        <taxon>Entomophthoromycotina</taxon>
        <taxon>Entomophthoromycetes</taxon>
        <taxon>Entomophthorales</taxon>
        <taxon>Entomophthoraceae</taxon>
        <taxon>Entomophthora</taxon>
    </lineage>
</organism>